<keyword evidence="5 10" id="KW-0169">Cobalamin biosynthesis</keyword>
<dbReference type="AlphaFoldDB" id="A0A418WL03"/>
<comment type="pathway">
    <text evidence="1 10">Nucleoside biosynthesis; alpha-ribazole biosynthesis; alpha-ribazole from 5,6-dimethylbenzimidazole: step 1/2.</text>
</comment>
<dbReference type="NCBIfam" id="NF000996">
    <property type="entry name" value="PRK00105.1"/>
    <property type="match status" value="1"/>
</dbReference>
<evidence type="ECO:0000256" key="9">
    <source>
        <dbReference type="ARBA" id="ARBA00047340"/>
    </source>
</evidence>
<organism evidence="11 12">
    <name type="scientific">Sphingomonas cavernae</name>
    <dbReference type="NCBI Taxonomy" id="2320861"/>
    <lineage>
        <taxon>Bacteria</taxon>
        <taxon>Pseudomonadati</taxon>
        <taxon>Pseudomonadota</taxon>
        <taxon>Alphaproteobacteria</taxon>
        <taxon>Sphingomonadales</taxon>
        <taxon>Sphingomonadaceae</taxon>
        <taxon>Sphingomonas</taxon>
    </lineage>
</organism>
<dbReference type="InterPro" id="IPR017846">
    <property type="entry name" value="Nict_dMeBzImd_PRibTrfase_bact"/>
</dbReference>
<dbReference type="GO" id="GO:0009236">
    <property type="term" value="P:cobalamin biosynthetic process"/>
    <property type="evidence" value="ECO:0007669"/>
    <property type="project" value="UniProtKB-UniRule"/>
</dbReference>
<dbReference type="InterPro" id="IPR023195">
    <property type="entry name" value="Nict_dMeBzImd_PRibTrfase_N"/>
</dbReference>
<protein>
    <recommendedName>
        <fullName evidence="4 10">Nicotinate-nucleotide--dimethylbenzimidazole phosphoribosyltransferase</fullName>
        <shortName evidence="10">NN:DBI PRT</shortName>
        <ecNumber evidence="3 10">2.4.2.21</ecNumber>
    </recommendedName>
    <alternativeName>
        <fullName evidence="8 10">N(1)-alpha-phosphoribosyltransferase</fullName>
    </alternativeName>
</protein>
<dbReference type="UniPathway" id="UPA00061">
    <property type="reaction ID" value="UER00516"/>
</dbReference>
<comment type="similarity">
    <text evidence="2 10">Belongs to the CobT family.</text>
</comment>
<reference evidence="11 12" key="1">
    <citation type="submission" date="2018-09" db="EMBL/GenBank/DDBJ databases">
        <authorList>
            <person name="Zhu H."/>
        </authorList>
    </citation>
    <scope>NUCLEOTIDE SEQUENCE [LARGE SCALE GENOMIC DNA]</scope>
    <source>
        <strain evidence="11 12">K2R01-6</strain>
    </source>
</reference>
<dbReference type="InterPro" id="IPR036087">
    <property type="entry name" value="Nict_dMeBzImd_PRibTrfase_sf"/>
</dbReference>
<dbReference type="CDD" id="cd02439">
    <property type="entry name" value="DMB-PRT_CobT"/>
    <property type="match status" value="1"/>
</dbReference>
<feature type="active site" description="Proton acceptor" evidence="10">
    <location>
        <position position="305"/>
    </location>
</feature>
<comment type="function">
    <text evidence="10">Catalyzes the synthesis of alpha-ribazole-5'-phosphate from nicotinate mononucleotide (NAMN) and 5,6-dimethylbenzimidazole (DMB).</text>
</comment>
<dbReference type="PANTHER" id="PTHR43463">
    <property type="entry name" value="NICOTINATE-NUCLEOTIDE--DIMETHYLBENZIMIDAZOLE PHOSPHORIBOSYLTRANSFERASE"/>
    <property type="match status" value="1"/>
</dbReference>
<dbReference type="Proteomes" id="UP000286100">
    <property type="component" value="Unassembled WGS sequence"/>
</dbReference>
<dbReference type="EMBL" id="QYUM01000003">
    <property type="protein sequence ID" value="RJF90717.1"/>
    <property type="molecule type" value="Genomic_DNA"/>
</dbReference>
<dbReference type="Pfam" id="PF02277">
    <property type="entry name" value="DBI_PRT"/>
    <property type="match status" value="1"/>
</dbReference>
<dbReference type="HAMAP" id="MF_00230">
    <property type="entry name" value="CobT"/>
    <property type="match status" value="1"/>
</dbReference>
<evidence type="ECO:0000256" key="4">
    <source>
        <dbReference type="ARBA" id="ARBA00015486"/>
    </source>
</evidence>
<evidence type="ECO:0000313" key="12">
    <source>
        <dbReference type="Proteomes" id="UP000286100"/>
    </source>
</evidence>
<sequence>MTFFPTIQSFDDALASLPSADMRATAAATWRQAQLTKPEGSLGRLEEIAIFFAGWQARERPAIERGRVAIFAGNHGITDHGVSAFPPEVTIEMVRNFERGGAAINALSTAAGLELTVVPLALDRPTADFTTGPAMSETECLEALSAGAAAVEDGLDLLVVGEMGIGNTTPAAALTARSFGGTGRYWVGTGTGIDFEGLARKVRVVDAGLARHAGAPNTAFETLRRLGGREIAAIAGAVLAARLKRVPVILDGFITCAAVAPLAAANAAITEHCLAGHCSMEQGHHALLDRLRLEPLLRLSMRLGEGSGAAVAAQIVRSALAAHAGMATFAEAGVSGGQ</sequence>
<dbReference type="PANTHER" id="PTHR43463:SF1">
    <property type="entry name" value="NICOTINATE-NUCLEOTIDE--DIMETHYLBENZIMIDAZOLE PHOSPHORIBOSYLTRANSFERASE"/>
    <property type="match status" value="1"/>
</dbReference>
<dbReference type="SUPFAM" id="SSF52733">
    <property type="entry name" value="Nicotinate mononucleotide:5,6-dimethylbenzimidazole phosphoribosyltransferase (CobT)"/>
    <property type="match status" value="1"/>
</dbReference>
<keyword evidence="7 10" id="KW-0808">Transferase</keyword>
<dbReference type="Gene3D" id="1.10.1610.10">
    <property type="match status" value="1"/>
</dbReference>
<evidence type="ECO:0000256" key="6">
    <source>
        <dbReference type="ARBA" id="ARBA00022676"/>
    </source>
</evidence>
<dbReference type="Gene3D" id="3.40.50.10210">
    <property type="match status" value="1"/>
</dbReference>
<dbReference type="InterPro" id="IPR003200">
    <property type="entry name" value="Nict_dMeBzImd_PRibTrfase"/>
</dbReference>
<dbReference type="RefSeq" id="WP_119762131.1">
    <property type="nucleotide sequence ID" value="NZ_QYUM01000003.1"/>
</dbReference>
<evidence type="ECO:0000256" key="1">
    <source>
        <dbReference type="ARBA" id="ARBA00005049"/>
    </source>
</evidence>
<dbReference type="OrthoDB" id="9781491at2"/>
<keyword evidence="12" id="KW-1185">Reference proteome</keyword>
<evidence type="ECO:0000256" key="7">
    <source>
        <dbReference type="ARBA" id="ARBA00022679"/>
    </source>
</evidence>
<evidence type="ECO:0000256" key="5">
    <source>
        <dbReference type="ARBA" id="ARBA00022573"/>
    </source>
</evidence>
<dbReference type="NCBIfam" id="TIGR03160">
    <property type="entry name" value="cobT_DBIPRT"/>
    <property type="match status" value="1"/>
</dbReference>
<dbReference type="GO" id="GO:0008939">
    <property type="term" value="F:nicotinate-nucleotide-dimethylbenzimidazole phosphoribosyltransferase activity"/>
    <property type="evidence" value="ECO:0007669"/>
    <property type="project" value="UniProtKB-UniRule"/>
</dbReference>
<gene>
    <name evidence="10 11" type="primary">cobT</name>
    <name evidence="11" type="ORF">D3876_10950</name>
</gene>
<evidence type="ECO:0000256" key="2">
    <source>
        <dbReference type="ARBA" id="ARBA00007110"/>
    </source>
</evidence>
<accession>A0A418WL03</accession>
<comment type="caution">
    <text evidence="11">The sequence shown here is derived from an EMBL/GenBank/DDBJ whole genome shotgun (WGS) entry which is preliminary data.</text>
</comment>
<proteinExistence type="inferred from homology"/>
<evidence type="ECO:0000256" key="10">
    <source>
        <dbReference type="HAMAP-Rule" id="MF_00230"/>
    </source>
</evidence>
<evidence type="ECO:0000256" key="8">
    <source>
        <dbReference type="ARBA" id="ARBA00030686"/>
    </source>
</evidence>
<evidence type="ECO:0000313" key="11">
    <source>
        <dbReference type="EMBL" id="RJF90717.1"/>
    </source>
</evidence>
<name>A0A418WL03_9SPHN</name>
<comment type="catalytic activity">
    <reaction evidence="9 10">
        <text>5,6-dimethylbenzimidazole + nicotinate beta-D-ribonucleotide = alpha-ribazole 5'-phosphate + nicotinate + H(+)</text>
        <dbReference type="Rhea" id="RHEA:11196"/>
        <dbReference type="ChEBI" id="CHEBI:15378"/>
        <dbReference type="ChEBI" id="CHEBI:15890"/>
        <dbReference type="ChEBI" id="CHEBI:32544"/>
        <dbReference type="ChEBI" id="CHEBI:57502"/>
        <dbReference type="ChEBI" id="CHEBI:57918"/>
        <dbReference type="EC" id="2.4.2.21"/>
    </reaction>
</comment>
<dbReference type="EC" id="2.4.2.21" evidence="3 10"/>
<evidence type="ECO:0000256" key="3">
    <source>
        <dbReference type="ARBA" id="ARBA00011991"/>
    </source>
</evidence>
<keyword evidence="6 10" id="KW-0328">Glycosyltransferase</keyword>